<comment type="subcellular location">
    <subcellularLocation>
        <location evidence="1">Nucleus</location>
    </subcellularLocation>
</comment>
<dbReference type="InterPro" id="IPR038718">
    <property type="entry name" value="SNF2-like_sf"/>
</dbReference>
<feature type="region of interest" description="Disordered" evidence="9">
    <location>
        <begin position="495"/>
        <end position="556"/>
    </location>
</feature>
<name>A0A2N3N9U4_9PEZI</name>
<dbReference type="InParanoid" id="A0A2N3N9U4"/>
<evidence type="ECO:0000256" key="7">
    <source>
        <dbReference type="ARBA" id="ARBA00023054"/>
    </source>
</evidence>
<evidence type="ECO:0000256" key="8">
    <source>
        <dbReference type="ARBA" id="ARBA00023242"/>
    </source>
</evidence>
<reference evidence="12 13" key="1">
    <citation type="journal article" date="2017" name="G3 (Bethesda)">
        <title>First Draft Genome Sequence of the Pathogenic Fungus Lomentospora prolificans (Formerly Scedosporium prolificans).</title>
        <authorList>
            <person name="Luo R."/>
            <person name="Zimin A."/>
            <person name="Workman R."/>
            <person name="Fan Y."/>
            <person name="Pertea G."/>
            <person name="Grossman N."/>
            <person name="Wear M.P."/>
            <person name="Jia B."/>
            <person name="Miller H."/>
            <person name="Casadevall A."/>
            <person name="Timp W."/>
            <person name="Zhang S.X."/>
            <person name="Salzberg S.L."/>
        </authorList>
    </citation>
    <scope>NUCLEOTIDE SEQUENCE [LARGE SCALE GENOMIC DNA]</scope>
    <source>
        <strain evidence="12 13">JHH-5317</strain>
    </source>
</reference>
<feature type="compositionally biased region" description="Basic and acidic residues" evidence="9">
    <location>
        <begin position="534"/>
        <end position="543"/>
    </location>
</feature>
<dbReference type="Proteomes" id="UP000233524">
    <property type="component" value="Unassembled WGS sequence"/>
</dbReference>
<dbReference type="PROSITE" id="PS51192">
    <property type="entry name" value="HELICASE_ATP_BIND_1"/>
    <property type="match status" value="1"/>
</dbReference>
<dbReference type="SMART" id="SM00487">
    <property type="entry name" value="DEXDc"/>
    <property type="match status" value="1"/>
</dbReference>
<dbReference type="InterPro" id="IPR001650">
    <property type="entry name" value="Helicase_C-like"/>
</dbReference>
<protein>
    <submittedName>
        <fullName evidence="12">Uncharacterized protein</fullName>
    </submittedName>
</protein>
<feature type="region of interest" description="Disordered" evidence="9">
    <location>
        <begin position="60"/>
        <end position="82"/>
    </location>
</feature>
<evidence type="ECO:0000256" key="9">
    <source>
        <dbReference type="SAM" id="MobiDB-lite"/>
    </source>
</evidence>
<feature type="domain" description="Helicase C-terminal" evidence="11">
    <location>
        <begin position="662"/>
        <end position="830"/>
    </location>
</feature>
<evidence type="ECO:0000313" key="12">
    <source>
        <dbReference type="EMBL" id="PKS09142.1"/>
    </source>
</evidence>
<sequence length="894" mass="100481">MSIATSPLPKDSAFSSSPTRDTPPSSPPSLDIAWQPKMESKLVNAEADASAEYEKDYAKRRAAARAKNQRKKKRVLTPEEKQQKARELEGLLKQTAAFSDIITGKTRALGRMGTSMDGTTLGEHNLELAEQPKSMIGGTMRDYQLEGLTWMREIAIQGLSGILADEMGLGKTVQTISLVASLRELDEFYGPYLIVAPLSTLSNWIDEFRKWTPSVPAVVYHGTPAERESIWRTKILRHYKDSRATNKFPVVLTSPHIVLRDRTTLSRVGWEFIIIDEGHCMKNSDARLYQELKVFSSATRFLITGTPLQNEMKELWSLLHFLLPSVFKDWEAFDSYFDFTGLEDEEESETFITDAEKQELMRKIHIVLQPLMLRRVKADVANYLPQKREYILYAPMTKEQTDLYKAISDKTVDTREYLNDMVAKGINERSSGSLSNEFSTLQHSRRGSAVPTVMTATNSAGNKLPIRQSPRKNKPVPDAESTKTPVANAFALMMGKKTATKSKKTPVATPVKESKEVKSVSSTKRKAASALDLPEAKSARSSRESTPVSARRSGRVRATAKVDAFADVDEDKIDDDEFEARLVEEYETQELLKLEEAQCAKNFALADSFELAKKELAKKKLGNPIMQLRLVCNSPHNFYNPWTYGSDPVDETVVTKSGKMLLIDRLLPELFKRGSKVLIFSQFKTQLDILEDYCNLRDWTCCRLDGSVSQENRRDMIKQFNTDEETKVFLLSTRAGGQGINLMAADTVILFDSDWNPQQDLQAQDRCHRIGQTRPVIIYRLATKGTVEEDLLSSAQAKRRLEKLVIRKGTLKTMGRKLTDDMSDLDRETLRAVLLKDGKVYKYSGCEEILSDRDIDTLLDRSDAAYAKAAKGAGNADGFRVIETAADGIRDTAS</sequence>
<dbReference type="InterPro" id="IPR000330">
    <property type="entry name" value="SNF2_N"/>
</dbReference>
<dbReference type="EMBL" id="NLAX01000010">
    <property type="protein sequence ID" value="PKS09142.1"/>
    <property type="molecule type" value="Genomic_DNA"/>
</dbReference>
<dbReference type="FunCoup" id="A0A2N3N9U4">
    <property type="interactions" value="460"/>
</dbReference>
<comment type="similarity">
    <text evidence="2">Belongs to the SNF2/RAD54 helicase family.</text>
</comment>
<dbReference type="GO" id="GO:0005524">
    <property type="term" value="F:ATP binding"/>
    <property type="evidence" value="ECO:0007669"/>
    <property type="project" value="UniProtKB-KW"/>
</dbReference>
<dbReference type="VEuPathDB" id="FungiDB:jhhlp_003756"/>
<feature type="domain" description="Helicase ATP-binding" evidence="10">
    <location>
        <begin position="152"/>
        <end position="325"/>
    </location>
</feature>
<keyword evidence="7" id="KW-0175">Coiled coil</keyword>
<evidence type="ECO:0000259" key="11">
    <source>
        <dbReference type="PROSITE" id="PS51194"/>
    </source>
</evidence>
<keyword evidence="13" id="KW-1185">Reference proteome</keyword>
<evidence type="ECO:0000313" key="13">
    <source>
        <dbReference type="Proteomes" id="UP000233524"/>
    </source>
</evidence>
<evidence type="ECO:0000259" key="10">
    <source>
        <dbReference type="PROSITE" id="PS51192"/>
    </source>
</evidence>
<evidence type="ECO:0000256" key="4">
    <source>
        <dbReference type="ARBA" id="ARBA00022801"/>
    </source>
</evidence>
<dbReference type="FunFam" id="3.40.50.10810:FF:000015">
    <property type="entry name" value="lymphoid-specific helicase isoform X1"/>
    <property type="match status" value="1"/>
</dbReference>
<evidence type="ECO:0000256" key="6">
    <source>
        <dbReference type="ARBA" id="ARBA00022840"/>
    </source>
</evidence>
<comment type="caution">
    <text evidence="12">The sequence shown here is derived from an EMBL/GenBank/DDBJ whole genome shotgun (WGS) entry which is preliminary data.</text>
</comment>
<dbReference type="SMART" id="SM00490">
    <property type="entry name" value="HELICc"/>
    <property type="match status" value="1"/>
</dbReference>
<dbReference type="GO" id="GO:0005634">
    <property type="term" value="C:nucleus"/>
    <property type="evidence" value="ECO:0007669"/>
    <property type="project" value="UniProtKB-SubCell"/>
</dbReference>
<keyword evidence="8" id="KW-0539">Nucleus</keyword>
<dbReference type="PANTHER" id="PTHR10799">
    <property type="entry name" value="SNF2/RAD54 HELICASE FAMILY"/>
    <property type="match status" value="1"/>
</dbReference>
<dbReference type="OrthoDB" id="5857104at2759"/>
<dbReference type="GO" id="GO:0004386">
    <property type="term" value="F:helicase activity"/>
    <property type="evidence" value="ECO:0007669"/>
    <property type="project" value="UniProtKB-KW"/>
</dbReference>
<evidence type="ECO:0000256" key="1">
    <source>
        <dbReference type="ARBA" id="ARBA00004123"/>
    </source>
</evidence>
<gene>
    <name evidence="12" type="ORF">jhhlp_003756</name>
</gene>
<evidence type="ECO:0000256" key="3">
    <source>
        <dbReference type="ARBA" id="ARBA00022741"/>
    </source>
</evidence>
<feature type="region of interest" description="Disordered" evidence="9">
    <location>
        <begin position="1"/>
        <end position="34"/>
    </location>
</feature>
<keyword evidence="3" id="KW-0547">Nucleotide-binding</keyword>
<keyword evidence="5" id="KW-0347">Helicase</keyword>
<feature type="compositionally biased region" description="Basic residues" evidence="9">
    <location>
        <begin position="60"/>
        <end position="75"/>
    </location>
</feature>
<dbReference type="SUPFAM" id="SSF52540">
    <property type="entry name" value="P-loop containing nucleoside triphosphate hydrolases"/>
    <property type="match status" value="2"/>
</dbReference>
<evidence type="ECO:0000256" key="2">
    <source>
        <dbReference type="ARBA" id="ARBA00007025"/>
    </source>
</evidence>
<accession>A0A2N3N9U4</accession>
<dbReference type="InterPro" id="IPR049730">
    <property type="entry name" value="SNF2/RAD54-like_C"/>
</dbReference>
<organism evidence="12 13">
    <name type="scientific">Lomentospora prolificans</name>
    <dbReference type="NCBI Taxonomy" id="41688"/>
    <lineage>
        <taxon>Eukaryota</taxon>
        <taxon>Fungi</taxon>
        <taxon>Dikarya</taxon>
        <taxon>Ascomycota</taxon>
        <taxon>Pezizomycotina</taxon>
        <taxon>Sordariomycetes</taxon>
        <taxon>Hypocreomycetidae</taxon>
        <taxon>Microascales</taxon>
        <taxon>Microascaceae</taxon>
        <taxon>Lomentospora</taxon>
    </lineage>
</organism>
<dbReference type="GO" id="GO:0016787">
    <property type="term" value="F:hydrolase activity"/>
    <property type="evidence" value="ECO:0007669"/>
    <property type="project" value="UniProtKB-KW"/>
</dbReference>
<proteinExistence type="inferred from homology"/>
<dbReference type="InterPro" id="IPR027417">
    <property type="entry name" value="P-loop_NTPase"/>
</dbReference>
<keyword evidence="6" id="KW-0067">ATP-binding</keyword>
<evidence type="ECO:0000256" key="5">
    <source>
        <dbReference type="ARBA" id="ARBA00022806"/>
    </source>
</evidence>
<dbReference type="PROSITE" id="PS51194">
    <property type="entry name" value="HELICASE_CTER"/>
    <property type="match status" value="1"/>
</dbReference>
<dbReference type="Pfam" id="PF00176">
    <property type="entry name" value="SNF2-rel_dom"/>
    <property type="match status" value="1"/>
</dbReference>
<dbReference type="InterPro" id="IPR014001">
    <property type="entry name" value="Helicase_ATP-bd"/>
</dbReference>
<keyword evidence="4" id="KW-0378">Hydrolase</keyword>
<feature type="region of interest" description="Disordered" evidence="9">
    <location>
        <begin position="458"/>
        <end position="483"/>
    </location>
</feature>
<dbReference type="Gene3D" id="3.40.50.300">
    <property type="entry name" value="P-loop containing nucleotide triphosphate hydrolases"/>
    <property type="match status" value="1"/>
</dbReference>
<dbReference type="STRING" id="41688.A0A2N3N9U4"/>
<dbReference type="Gene3D" id="3.40.50.10810">
    <property type="entry name" value="Tandem AAA-ATPase domain"/>
    <property type="match status" value="1"/>
</dbReference>
<dbReference type="CDD" id="cd18793">
    <property type="entry name" value="SF2_C_SNF"/>
    <property type="match status" value="1"/>
</dbReference>
<dbReference type="AlphaFoldDB" id="A0A2N3N9U4"/>
<dbReference type="Pfam" id="PF00271">
    <property type="entry name" value="Helicase_C"/>
    <property type="match status" value="1"/>
</dbReference>